<feature type="signal peptide" evidence="1">
    <location>
        <begin position="1"/>
        <end position="35"/>
    </location>
</feature>
<accession>A0A7I7KYU9</accession>
<feature type="chain" id="PRO_5029498295" description="Secreted protein" evidence="1">
    <location>
        <begin position="36"/>
        <end position="167"/>
    </location>
</feature>
<sequence>MSVTIPALTRRAIPAVFATTLAVNFVGAAAIPASAATTVPLRSLLRACDFSPLPGGAAQSRASASAVIRVSGGTVAADVQISEPGTPGAHFDVALIQMPHAATSPCNVPGPGVAVTGVNADGVGQASPTVQDSLRSGTTGVWLFIQRPSPTSQSPAEYYTSDFIAPV</sequence>
<dbReference type="KEGG" id="mcoo:MCOO_30320"/>
<evidence type="ECO:0000313" key="2">
    <source>
        <dbReference type="EMBL" id="BBX47017.1"/>
    </source>
</evidence>
<dbReference type="AlphaFoldDB" id="A0A7I7KYU9"/>
<dbReference type="Proteomes" id="UP000465866">
    <property type="component" value="Chromosome"/>
</dbReference>
<evidence type="ECO:0008006" key="4">
    <source>
        <dbReference type="Google" id="ProtNLM"/>
    </source>
</evidence>
<evidence type="ECO:0000256" key="1">
    <source>
        <dbReference type="SAM" id="SignalP"/>
    </source>
</evidence>
<proteinExistence type="predicted"/>
<evidence type="ECO:0000313" key="3">
    <source>
        <dbReference type="Proteomes" id="UP000465866"/>
    </source>
</evidence>
<keyword evidence="1" id="KW-0732">Signal</keyword>
<reference evidence="2 3" key="1">
    <citation type="journal article" date="2019" name="Emerg. Microbes Infect.">
        <title>Comprehensive subspecies identification of 175 nontuberculous mycobacteria species based on 7547 genomic profiles.</title>
        <authorList>
            <person name="Matsumoto Y."/>
            <person name="Kinjo T."/>
            <person name="Motooka D."/>
            <person name="Nabeya D."/>
            <person name="Jung N."/>
            <person name="Uechi K."/>
            <person name="Horii T."/>
            <person name="Iida T."/>
            <person name="Fujita J."/>
            <person name="Nakamura S."/>
        </authorList>
    </citation>
    <scope>NUCLEOTIDE SEQUENCE [LARGE SCALE GENOMIC DNA]</scope>
    <source>
        <strain evidence="2 3">JCM 12404</strain>
    </source>
</reference>
<organism evidence="2 3">
    <name type="scientific">Mycobacterium cookii</name>
    <dbReference type="NCBI Taxonomy" id="1775"/>
    <lineage>
        <taxon>Bacteria</taxon>
        <taxon>Bacillati</taxon>
        <taxon>Actinomycetota</taxon>
        <taxon>Actinomycetes</taxon>
        <taxon>Mycobacteriales</taxon>
        <taxon>Mycobacteriaceae</taxon>
        <taxon>Mycobacterium</taxon>
    </lineage>
</organism>
<name>A0A7I7KYU9_9MYCO</name>
<gene>
    <name evidence="2" type="ORF">MCOO_30320</name>
</gene>
<keyword evidence="3" id="KW-1185">Reference proteome</keyword>
<dbReference type="EMBL" id="AP022569">
    <property type="protein sequence ID" value="BBX47017.1"/>
    <property type="molecule type" value="Genomic_DNA"/>
</dbReference>
<protein>
    <recommendedName>
        <fullName evidence="4">Secreted protein</fullName>
    </recommendedName>
</protein>
<dbReference type="RefSeq" id="WP_163777179.1">
    <property type="nucleotide sequence ID" value="NZ_AP022569.1"/>
</dbReference>